<gene>
    <name evidence="2" type="ORF">L21SP2_3134</name>
</gene>
<dbReference type="STRING" id="1307761.L21SP2_3134"/>
<dbReference type="EMBL" id="CP006939">
    <property type="protein sequence ID" value="AHC16476.1"/>
    <property type="molecule type" value="Genomic_DNA"/>
</dbReference>
<dbReference type="RefSeq" id="WP_024269372.1">
    <property type="nucleotide sequence ID" value="NC_023035.1"/>
</dbReference>
<keyword evidence="3" id="KW-1185">Reference proteome</keyword>
<protein>
    <recommendedName>
        <fullName evidence="4">Polysaccharide chain length determinant N-terminal domain-containing protein</fullName>
    </recommendedName>
</protein>
<evidence type="ECO:0000313" key="2">
    <source>
        <dbReference type="EMBL" id="AHC16476.1"/>
    </source>
</evidence>
<feature type="transmembrane region" description="Helical" evidence="1">
    <location>
        <begin position="29"/>
        <end position="51"/>
    </location>
</feature>
<evidence type="ECO:0008006" key="4">
    <source>
        <dbReference type="Google" id="ProtNLM"/>
    </source>
</evidence>
<evidence type="ECO:0000313" key="3">
    <source>
        <dbReference type="Proteomes" id="UP000018680"/>
    </source>
</evidence>
<keyword evidence="1" id="KW-1133">Transmembrane helix</keyword>
<accession>V5WMR1</accession>
<reference evidence="2 3" key="1">
    <citation type="journal article" date="2015" name="Stand. Genomic Sci.">
        <title>Complete genome sequence and description of Salinispira pacifica gen. nov., sp. nov., a novel spirochaete isolated form a hypersaline microbial mat.</title>
        <authorList>
            <person name="Ben Hania W."/>
            <person name="Joseph M."/>
            <person name="Schumann P."/>
            <person name="Bunk B."/>
            <person name="Fiebig A."/>
            <person name="Sproer C."/>
            <person name="Klenk H.P."/>
            <person name="Fardeau M.L."/>
            <person name="Spring S."/>
        </authorList>
    </citation>
    <scope>NUCLEOTIDE SEQUENCE [LARGE SCALE GENOMIC DNA]</scope>
    <source>
        <strain evidence="2 3">L21-RPul-D2</strain>
    </source>
</reference>
<proteinExistence type="predicted"/>
<dbReference type="KEGG" id="slr:L21SP2_3134"/>
<name>V5WMR1_9SPIO</name>
<keyword evidence="1" id="KW-0812">Transmembrane</keyword>
<organism evidence="2 3">
    <name type="scientific">Salinispira pacifica</name>
    <dbReference type="NCBI Taxonomy" id="1307761"/>
    <lineage>
        <taxon>Bacteria</taxon>
        <taxon>Pseudomonadati</taxon>
        <taxon>Spirochaetota</taxon>
        <taxon>Spirochaetia</taxon>
        <taxon>Spirochaetales</taxon>
        <taxon>Spirochaetaceae</taxon>
        <taxon>Salinispira</taxon>
    </lineage>
</organism>
<dbReference type="Proteomes" id="UP000018680">
    <property type="component" value="Chromosome"/>
</dbReference>
<dbReference type="AlphaFoldDB" id="V5WMR1"/>
<evidence type="ECO:0000256" key="1">
    <source>
        <dbReference type="SAM" id="Phobius"/>
    </source>
</evidence>
<keyword evidence="1" id="KW-0472">Membrane</keyword>
<dbReference type="HOGENOM" id="CLU_949602_0_0_12"/>
<sequence length="293" mass="33441">MDTQPVNNPQPDEISLVDIIVVFIKRRRLLVASASLAIFLSILVLYIFPLFNVYLYDPGTRYTAERIIQLPVVSEDLKNYIPLVPEQRVSVMFADPAFIASEYEDVMEDKNGMSATAYASFLRENVLGKQLVYNFDAKQGTATLRFTHQNKDDAERFLNDVATKARARLLNEYTRGHSDAQTAVSLASESTLQQLSALDNVRQSDITPLAELQNDLARMRVLMNRNDFPWSMDDPVIYEDSEGTSRSVLLVVIVMAVVFLAVFIAFILEYADKVKSDPEEMEKIRRAWNWKRK</sequence>
<feature type="transmembrane region" description="Helical" evidence="1">
    <location>
        <begin position="248"/>
        <end position="268"/>
    </location>
</feature>